<accession>A0ABP5A1U9</accession>
<gene>
    <name evidence="1" type="ORF">GCM10009716_06610</name>
</gene>
<name>A0ABP5A1U9_9ACTN</name>
<evidence type="ECO:0000313" key="2">
    <source>
        <dbReference type="Proteomes" id="UP001501303"/>
    </source>
</evidence>
<dbReference type="Proteomes" id="UP001501303">
    <property type="component" value="Unassembled WGS sequence"/>
</dbReference>
<proteinExistence type="predicted"/>
<reference evidence="2" key="1">
    <citation type="journal article" date="2019" name="Int. J. Syst. Evol. Microbiol.">
        <title>The Global Catalogue of Microorganisms (GCM) 10K type strain sequencing project: providing services to taxonomists for standard genome sequencing and annotation.</title>
        <authorList>
            <consortium name="The Broad Institute Genomics Platform"/>
            <consortium name="The Broad Institute Genome Sequencing Center for Infectious Disease"/>
            <person name="Wu L."/>
            <person name="Ma J."/>
        </authorList>
    </citation>
    <scope>NUCLEOTIDE SEQUENCE [LARGE SCALE GENOMIC DNA]</scope>
    <source>
        <strain evidence="2">JCM 13581</strain>
    </source>
</reference>
<organism evidence="1 2">
    <name type="scientific">Streptomyces sodiiphilus</name>
    <dbReference type="NCBI Taxonomy" id="226217"/>
    <lineage>
        <taxon>Bacteria</taxon>
        <taxon>Bacillati</taxon>
        <taxon>Actinomycetota</taxon>
        <taxon>Actinomycetes</taxon>
        <taxon>Kitasatosporales</taxon>
        <taxon>Streptomycetaceae</taxon>
        <taxon>Streptomyces</taxon>
    </lineage>
</organism>
<dbReference type="InterPro" id="IPR036291">
    <property type="entry name" value="NAD(P)-bd_dom_sf"/>
</dbReference>
<keyword evidence="2" id="KW-1185">Reference proteome</keyword>
<protein>
    <submittedName>
        <fullName evidence="1">Uncharacterized protein</fullName>
    </submittedName>
</protein>
<sequence length="292" mass="30641">MTTELRYAVGRLHATHGQVVLLPASAVPEGWVAGRFSVLSPGTERRHLLGPGRDAGYMSLGLVDDGRWLLAPVPHGAAFTPDCPGMVRAPDGAPVQVAAVARFIQIALLGLDRLPPGSVADEAVVIGSGPVAVGCALELLRRGVKRIVVVTGRRYPPIRSVPGVVCTNHLDQQAGLVIDATGEPGRAVPLLAPGAVLGLLGTPENTASLPVLPLHRSGVTVVGMHELATSSPEAYQAAYTTAASWLDGRLTLRLVASWCRIVPGERAPEVYRLLNSPARPAEPFLLFDWGAS</sequence>
<dbReference type="Gene3D" id="3.40.50.720">
    <property type="entry name" value="NAD(P)-binding Rossmann-like Domain"/>
    <property type="match status" value="1"/>
</dbReference>
<comment type="caution">
    <text evidence="1">The sequence shown here is derived from an EMBL/GenBank/DDBJ whole genome shotgun (WGS) entry which is preliminary data.</text>
</comment>
<dbReference type="SUPFAM" id="SSF51735">
    <property type="entry name" value="NAD(P)-binding Rossmann-fold domains"/>
    <property type="match status" value="1"/>
</dbReference>
<dbReference type="EMBL" id="BAAAMJ010000007">
    <property type="protein sequence ID" value="GAA1899465.1"/>
    <property type="molecule type" value="Genomic_DNA"/>
</dbReference>
<evidence type="ECO:0000313" key="1">
    <source>
        <dbReference type="EMBL" id="GAA1899465.1"/>
    </source>
</evidence>